<accession>A0ABR1RJ85</accession>
<comment type="caution">
    <text evidence="1">The sequence shown here is derived from an EMBL/GenBank/DDBJ whole genome shotgun (WGS) entry which is preliminary data.</text>
</comment>
<name>A0ABR1RJ85_9PEZI</name>
<sequence>MSGQDATPARPLSPWAKEYGASWKSSVFRDGADHSLLNPIFPRLDPVLYDDLPGGDDVAQPDLDTLLYSQQTQLTDLGGIFSYQLGPLNENLGTVRGGHSATYDRVRNRDRHREKLLQVEEGTWFEFLGRPHWWYLDGDVLIDERLDDPIRLRDPQRSDRIWSELRIVLEFCNRTLVKLLEERDPW</sequence>
<reference evidence="1 2" key="1">
    <citation type="submission" date="2023-01" db="EMBL/GenBank/DDBJ databases">
        <title>Analysis of 21 Apiospora genomes using comparative genomics revels a genus with tremendous synthesis potential of carbohydrate active enzymes and secondary metabolites.</title>
        <authorList>
            <person name="Sorensen T."/>
        </authorList>
    </citation>
    <scope>NUCLEOTIDE SEQUENCE [LARGE SCALE GENOMIC DNA]</scope>
    <source>
        <strain evidence="1 2">CBS 20057</strain>
    </source>
</reference>
<organism evidence="1 2">
    <name type="scientific">Apiospora marii</name>
    <dbReference type="NCBI Taxonomy" id="335849"/>
    <lineage>
        <taxon>Eukaryota</taxon>
        <taxon>Fungi</taxon>
        <taxon>Dikarya</taxon>
        <taxon>Ascomycota</taxon>
        <taxon>Pezizomycotina</taxon>
        <taxon>Sordariomycetes</taxon>
        <taxon>Xylariomycetidae</taxon>
        <taxon>Amphisphaeriales</taxon>
        <taxon>Apiosporaceae</taxon>
        <taxon>Apiospora</taxon>
    </lineage>
</organism>
<keyword evidence="2" id="KW-1185">Reference proteome</keyword>
<dbReference type="Proteomes" id="UP001396898">
    <property type="component" value="Unassembled WGS sequence"/>
</dbReference>
<proteinExistence type="predicted"/>
<evidence type="ECO:0000313" key="1">
    <source>
        <dbReference type="EMBL" id="KAK8012936.1"/>
    </source>
</evidence>
<protein>
    <submittedName>
        <fullName evidence="1">Uncharacterized protein</fullName>
    </submittedName>
</protein>
<dbReference type="EMBL" id="JAQQWI010000015">
    <property type="protein sequence ID" value="KAK8012936.1"/>
    <property type="molecule type" value="Genomic_DNA"/>
</dbReference>
<evidence type="ECO:0000313" key="2">
    <source>
        <dbReference type="Proteomes" id="UP001396898"/>
    </source>
</evidence>
<gene>
    <name evidence="1" type="ORF">PG991_010311</name>
</gene>